<dbReference type="InterPro" id="IPR001303">
    <property type="entry name" value="Aldolase_II/adducin_N"/>
</dbReference>
<gene>
    <name evidence="4" type="ordered locus">Swol_0780</name>
</gene>
<dbReference type="GO" id="GO:0016832">
    <property type="term" value="F:aldehyde-lyase activity"/>
    <property type="evidence" value="ECO:0007669"/>
    <property type="project" value="TreeGrafter"/>
</dbReference>
<reference evidence="5" key="1">
    <citation type="journal article" date="2010" name="Environ. Microbiol.">
        <title>The genome of Syntrophomonas wolfei: new insights into syntrophic metabolism and biohydrogen production.</title>
        <authorList>
            <person name="Sieber J.R."/>
            <person name="Sims D.R."/>
            <person name="Han C."/>
            <person name="Kim E."/>
            <person name="Lykidis A."/>
            <person name="Lapidus A.L."/>
            <person name="McDonnald E."/>
            <person name="Rohlin L."/>
            <person name="Culley D.E."/>
            <person name="Gunsalus R."/>
            <person name="McInerney M.J."/>
        </authorList>
    </citation>
    <scope>NUCLEOTIDE SEQUENCE [LARGE SCALE GENOMIC DNA]</scope>
    <source>
        <strain evidence="5">DSM 2245B / Goettingen</strain>
    </source>
</reference>
<organism evidence="4 5">
    <name type="scientific">Syntrophomonas wolfei subsp. wolfei (strain DSM 2245B / Goettingen)</name>
    <dbReference type="NCBI Taxonomy" id="335541"/>
    <lineage>
        <taxon>Bacteria</taxon>
        <taxon>Bacillati</taxon>
        <taxon>Bacillota</taxon>
        <taxon>Clostridia</taxon>
        <taxon>Eubacteriales</taxon>
        <taxon>Syntrophomonadaceae</taxon>
        <taxon>Syntrophomonas</taxon>
    </lineage>
</organism>
<evidence type="ECO:0000313" key="5">
    <source>
        <dbReference type="Proteomes" id="UP000001968"/>
    </source>
</evidence>
<evidence type="ECO:0000256" key="2">
    <source>
        <dbReference type="ARBA" id="ARBA00023239"/>
    </source>
</evidence>
<keyword evidence="1" id="KW-0479">Metal-binding</keyword>
<dbReference type="GO" id="GO:0019323">
    <property type="term" value="P:pentose catabolic process"/>
    <property type="evidence" value="ECO:0007669"/>
    <property type="project" value="TreeGrafter"/>
</dbReference>
<keyword evidence="2" id="KW-0456">Lyase</keyword>
<dbReference type="eggNOG" id="COG0235">
    <property type="taxonomic scope" value="Bacteria"/>
</dbReference>
<dbReference type="InterPro" id="IPR036409">
    <property type="entry name" value="Aldolase_II/adducin_N_sf"/>
</dbReference>
<dbReference type="GO" id="GO:0046872">
    <property type="term" value="F:metal ion binding"/>
    <property type="evidence" value="ECO:0007669"/>
    <property type="project" value="UniProtKB-KW"/>
</dbReference>
<dbReference type="Gene3D" id="3.40.225.10">
    <property type="entry name" value="Class II aldolase/adducin N-terminal domain"/>
    <property type="match status" value="1"/>
</dbReference>
<dbReference type="STRING" id="335541.Swol_0780"/>
<dbReference type="Proteomes" id="UP000001968">
    <property type="component" value="Chromosome"/>
</dbReference>
<dbReference type="GO" id="GO:0005829">
    <property type="term" value="C:cytosol"/>
    <property type="evidence" value="ECO:0007669"/>
    <property type="project" value="TreeGrafter"/>
</dbReference>
<dbReference type="PANTHER" id="PTHR22789">
    <property type="entry name" value="FUCULOSE PHOSPHATE ALDOLASE"/>
    <property type="match status" value="1"/>
</dbReference>
<evidence type="ECO:0000259" key="3">
    <source>
        <dbReference type="SMART" id="SM01007"/>
    </source>
</evidence>
<proteinExistence type="predicted"/>
<evidence type="ECO:0000313" key="4">
    <source>
        <dbReference type="EMBL" id="ABI68101.1"/>
    </source>
</evidence>
<dbReference type="PANTHER" id="PTHR22789:SF0">
    <property type="entry name" value="3-OXO-TETRONATE 4-PHOSPHATE DECARBOXYLASE-RELATED"/>
    <property type="match status" value="1"/>
</dbReference>
<keyword evidence="5" id="KW-1185">Reference proteome</keyword>
<dbReference type="SUPFAM" id="SSF53639">
    <property type="entry name" value="AraD/HMP-PK domain-like"/>
    <property type="match status" value="1"/>
</dbReference>
<name>Q0AYV3_SYNWW</name>
<accession>Q0AYV3</accession>
<dbReference type="RefSeq" id="WP_011640206.1">
    <property type="nucleotide sequence ID" value="NC_008346.1"/>
</dbReference>
<dbReference type="SMART" id="SM01007">
    <property type="entry name" value="Aldolase_II"/>
    <property type="match status" value="1"/>
</dbReference>
<dbReference type="EMBL" id="CP000448">
    <property type="protein sequence ID" value="ABI68101.1"/>
    <property type="molecule type" value="Genomic_DNA"/>
</dbReference>
<dbReference type="KEGG" id="swo:Swol_0780"/>
<dbReference type="AlphaFoldDB" id="Q0AYV3"/>
<evidence type="ECO:0000256" key="1">
    <source>
        <dbReference type="ARBA" id="ARBA00022723"/>
    </source>
</evidence>
<sequence>MNRLQYQQERNELLQTAQEIFSSGLVSGTWGNVSLRVSGQGLMLITPSGMDYNQMDAEDMVLLDGEEKVLAGKYKPSVETPLHLGIYKKRPEINAIVHVHSLYATAFAVARQNIPVILEEAAQVIGHEVRVAPYALCGSRQLAENVLKVLGKDKRAVLLANHGLLGLGGNLPEALRVCLVAERTARIAIYSRILGPLHSLRAEDILSLRQVFENYGQKKD</sequence>
<feature type="domain" description="Class II aldolase/adducin N-terminal" evidence="3">
    <location>
        <begin position="11"/>
        <end position="189"/>
    </location>
</feature>
<dbReference type="HOGENOM" id="CLU_006033_3_0_9"/>
<protein>
    <submittedName>
        <fullName evidence="4">L-fuculose phosphate aldolase</fullName>
    </submittedName>
</protein>
<dbReference type="Pfam" id="PF00596">
    <property type="entry name" value="Aldolase_II"/>
    <property type="match status" value="1"/>
</dbReference>
<dbReference type="InterPro" id="IPR050197">
    <property type="entry name" value="Aldolase_class_II_sugar_metab"/>
</dbReference>